<keyword evidence="2" id="KW-1185">Reference proteome</keyword>
<accession>A0ABR6ETR7</accession>
<reference evidence="1 2" key="1">
    <citation type="submission" date="2019-11" db="EMBL/GenBank/DDBJ databases">
        <title>Description of Pedobacter sp. LMG 31462T.</title>
        <authorList>
            <person name="Carlier A."/>
            <person name="Qi S."/>
            <person name="Vandamme P."/>
        </authorList>
    </citation>
    <scope>NUCLEOTIDE SEQUENCE [LARGE SCALE GENOMIC DNA]</scope>
    <source>
        <strain evidence="1 2">LMG 31462</strain>
    </source>
</reference>
<comment type="caution">
    <text evidence="1">The sequence shown here is derived from an EMBL/GenBank/DDBJ whole genome shotgun (WGS) entry which is preliminary data.</text>
</comment>
<protein>
    <submittedName>
        <fullName evidence="1">DUF1579 domain-containing protein</fullName>
    </submittedName>
</protein>
<organism evidence="1 2">
    <name type="scientific">Pedobacter gandavensis</name>
    <dbReference type="NCBI Taxonomy" id="2679963"/>
    <lineage>
        <taxon>Bacteria</taxon>
        <taxon>Pseudomonadati</taxon>
        <taxon>Bacteroidota</taxon>
        <taxon>Sphingobacteriia</taxon>
        <taxon>Sphingobacteriales</taxon>
        <taxon>Sphingobacteriaceae</taxon>
        <taxon>Pedobacter</taxon>
    </lineage>
</organism>
<evidence type="ECO:0000313" key="1">
    <source>
        <dbReference type="EMBL" id="MBB2148659.1"/>
    </source>
</evidence>
<dbReference type="Pfam" id="PF07617">
    <property type="entry name" value="DUF1579"/>
    <property type="match status" value="1"/>
</dbReference>
<sequence length="136" mass="15514">MRKNEEAFNQLSKFIGSWDTEGTIPSSSQAPEIKIIGTDTYEWIVDGFFVLHQADVTIGKDTSKTHEIIGYDSLNQHYTMQHYDNQGNSGLMTATVHHNSWTFTGDSLRFKGGFNEIGDVFSGVWEQLRDDKTWFI</sequence>
<dbReference type="InterPro" id="IPR011473">
    <property type="entry name" value="DUF1579"/>
</dbReference>
<dbReference type="Proteomes" id="UP000636110">
    <property type="component" value="Unassembled WGS sequence"/>
</dbReference>
<dbReference type="EMBL" id="WNXC01000001">
    <property type="protein sequence ID" value="MBB2148659.1"/>
    <property type="molecule type" value="Genomic_DNA"/>
</dbReference>
<name>A0ABR6ETR7_9SPHI</name>
<gene>
    <name evidence="1" type="ORF">GM920_07015</name>
</gene>
<proteinExistence type="predicted"/>
<evidence type="ECO:0000313" key="2">
    <source>
        <dbReference type="Proteomes" id="UP000636110"/>
    </source>
</evidence>
<dbReference type="RefSeq" id="WP_182954854.1">
    <property type="nucleotide sequence ID" value="NZ_WNXC01000001.1"/>
</dbReference>